<feature type="non-terminal residue" evidence="1">
    <location>
        <position position="64"/>
    </location>
</feature>
<evidence type="ECO:0000313" key="1">
    <source>
        <dbReference type="EMBL" id="TLE12468.1"/>
    </source>
</evidence>
<dbReference type="AlphaFoldDB" id="A0A4U8UBK6"/>
<proteinExistence type="predicted"/>
<protein>
    <recommendedName>
        <fullName evidence="3">Conjugal transfer protein TraG</fullName>
    </recommendedName>
</protein>
<accession>A0A4U8UBK6</accession>
<evidence type="ECO:0000313" key="2">
    <source>
        <dbReference type="Proteomes" id="UP000029920"/>
    </source>
</evidence>
<keyword evidence="2" id="KW-1185">Reference proteome</keyword>
<evidence type="ECO:0008006" key="3">
    <source>
        <dbReference type="Google" id="ProtNLM"/>
    </source>
</evidence>
<organism evidence="1 2">
    <name type="scientific">Helicobacter apodemus</name>
    <dbReference type="NCBI Taxonomy" id="135569"/>
    <lineage>
        <taxon>Bacteria</taxon>
        <taxon>Pseudomonadati</taxon>
        <taxon>Campylobacterota</taxon>
        <taxon>Epsilonproteobacteria</taxon>
        <taxon>Campylobacterales</taxon>
        <taxon>Helicobacteraceae</taxon>
        <taxon>Helicobacter</taxon>
    </lineage>
</organism>
<reference evidence="1 2" key="1">
    <citation type="journal article" date="2014" name="Genome Announc.">
        <title>Draft genome sequences of eight enterohepatic helicobacter species isolated from both laboratory and wild rodents.</title>
        <authorList>
            <person name="Sheh A."/>
            <person name="Shen Z."/>
            <person name="Fox J.G."/>
        </authorList>
    </citation>
    <scope>NUCLEOTIDE SEQUENCE [LARGE SCALE GENOMIC DNA]</scope>
    <source>
        <strain evidence="1 2">MIT-03-7007</strain>
    </source>
</reference>
<gene>
    <name evidence="1" type="ORF">LS72_010545</name>
</gene>
<dbReference type="RefSeq" id="WP_138155360.1">
    <property type="nucleotide sequence ID" value="NZ_JRPC02000093.1"/>
</dbReference>
<comment type="caution">
    <text evidence="1">The sequence shown here is derived from an EMBL/GenBank/DDBJ whole genome shotgun (WGS) entry which is preliminary data.</text>
</comment>
<dbReference type="EMBL" id="JRPC02000093">
    <property type="protein sequence ID" value="TLE12468.1"/>
    <property type="molecule type" value="Genomic_DNA"/>
</dbReference>
<dbReference type="Proteomes" id="UP000029920">
    <property type="component" value="Unassembled WGS sequence"/>
</dbReference>
<sequence>MYRILFIFILVSSFVFGATNIPDNHIIYTWGYGKMIYQVLEAVAMAVQNAGQLIKSVLLLAFAF</sequence>
<name>A0A4U8UBK6_9HELI</name>